<keyword evidence="1" id="KW-0812">Transmembrane</keyword>
<protein>
    <submittedName>
        <fullName evidence="3">tRNA-His guanylyltransferase</fullName>
        <ecNumber evidence="3">2.7.7.79</ecNumber>
    </submittedName>
</protein>
<feature type="domain" description="tRNAHis guanylyltransferase catalytic" evidence="2">
    <location>
        <begin position="82"/>
        <end position="186"/>
    </location>
</feature>
<gene>
    <name evidence="3" type="primary">THG1</name>
    <name evidence="3" type="ORF">MHBO_000374</name>
</gene>
<reference evidence="3 4" key="1">
    <citation type="journal article" date="2024" name="BMC Biol.">
        <title>Comparative genomics of Ascetosporea gives new insight into the evolutionary basis for animal parasitism in Rhizaria.</title>
        <authorList>
            <person name="Hiltunen Thoren M."/>
            <person name="Onut-Brannstrom I."/>
            <person name="Alfjorden A."/>
            <person name="Peckova H."/>
            <person name="Swords F."/>
            <person name="Hooper C."/>
            <person name="Holzer A.S."/>
            <person name="Bass D."/>
            <person name="Burki F."/>
        </authorList>
    </citation>
    <scope>NUCLEOTIDE SEQUENCE [LARGE SCALE GENOMIC DNA]</scope>
    <source>
        <strain evidence="3">20-A016</strain>
    </source>
</reference>
<keyword evidence="3" id="KW-0808">Transferase</keyword>
<dbReference type="InterPro" id="IPR024956">
    <property type="entry name" value="tRNAHis_GuaTrfase_cat"/>
</dbReference>
<organism evidence="3 4">
    <name type="scientific">Bonamia ostreae</name>
    <dbReference type="NCBI Taxonomy" id="126728"/>
    <lineage>
        <taxon>Eukaryota</taxon>
        <taxon>Sar</taxon>
        <taxon>Rhizaria</taxon>
        <taxon>Endomyxa</taxon>
        <taxon>Ascetosporea</taxon>
        <taxon>Haplosporida</taxon>
        <taxon>Bonamia</taxon>
    </lineage>
</organism>
<keyword evidence="4" id="KW-1185">Reference proteome</keyword>
<sequence length="374" mass="44110">MFEKSSKCVLEWWKTCFILFSASILSIWTNFWVPLFLFPFSLWIIGLFIATSQQNEYNKKYPHEITPSERARLLEEKNSLTQNLNWKKTQIVVLQGRNFPENFKKPFDQRIPNSLSRATADTLESFRASTAYTYGQKVYLLFPPHDDPPRRLKICKTVTEAVSAISSFLTIRFFDHLQKMQFGAEEKELKSDVFEHFSAYFAGTVVSVDTKKEALNYFMNANLKECLGYGLRKLALLHFIPSEIFGLTNNQIIRKLKLKRKVQWSDQPNNIKYGVFVKLTEKRDTIYDEKSEQNRMDEKSVDNDEQSNVVVKSEEIIENEKMGMPEQIYINEETFERKNRNRSKLSLLTRVLNFNHENIDFLYSRELKERFAEN</sequence>
<accession>A0ABV2AFD6</accession>
<dbReference type="GO" id="GO:0008193">
    <property type="term" value="F:tRNA guanylyltransferase activity"/>
    <property type="evidence" value="ECO:0007669"/>
    <property type="project" value="UniProtKB-EC"/>
</dbReference>
<name>A0ABV2AFD6_9EUKA</name>
<dbReference type="EC" id="2.7.7.79" evidence="3"/>
<evidence type="ECO:0000313" key="3">
    <source>
        <dbReference type="EMBL" id="MES1918405.1"/>
    </source>
</evidence>
<dbReference type="Proteomes" id="UP001439008">
    <property type="component" value="Unassembled WGS sequence"/>
</dbReference>
<dbReference type="Pfam" id="PF04446">
    <property type="entry name" value="Thg1"/>
    <property type="match status" value="1"/>
</dbReference>
<keyword evidence="1" id="KW-1133">Transmembrane helix</keyword>
<evidence type="ECO:0000313" key="4">
    <source>
        <dbReference type="Proteomes" id="UP001439008"/>
    </source>
</evidence>
<dbReference type="EMBL" id="JBDODL010000057">
    <property type="protein sequence ID" value="MES1918405.1"/>
    <property type="molecule type" value="Genomic_DNA"/>
</dbReference>
<evidence type="ECO:0000256" key="1">
    <source>
        <dbReference type="SAM" id="Phobius"/>
    </source>
</evidence>
<feature type="transmembrane region" description="Helical" evidence="1">
    <location>
        <begin position="12"/>
        <end position="29"/>
    </location>
</feature>
<evidence type="ECO:0000259" key="2">
    <source>
        <dbReference type="Pfam" id="PF04446"/>
    </source>
</evidence>
<comment type="caution">
    <text evidence="3">The sequence shown here is derived from an EMBL/GenBank/DDBJ whole genome shotgun (WGS) entry which is preliminary data.</text>
</comment>
<keyword evidence="3" id="KW-0548">Nucleotidyltransferase</keyword>
<proteinExistence type="predicted"/>
<dbReference type="Gene3D" id="3.30.70.3000">
    <property type="match status" value="1"/>
</dbReference>
<keyword evidence="1" id="KW-0472">Membrane</keyword>
<dbReference type="InterPro" id="IPR038469">
    <property type="entry name" value="tRNAHis_GuaTrfase_Thg1_sf"/>
</dbReference>